<dbReference type="EMBL" id="MT143302">
    <property type="protein sequence ID" value="QJA95293.1"/>
    <property type="molecule type" value="Genomic_DNA"/>
</dbReference>
<dbReference type="GO" id="GO:0016740">
    <property type="term" value="F:transferase activity"/>
    <property type="evidence" value="ECO:0007669"/>
    <property type="project" value="UniProtKB-KW"/>
</dbReference>
<dbReference type="AlphaFoldDB" id="A0A6M3LL92"/>
<reference evidence="3" key="1">
    <citation type="submission" date="2020-03" db="EMBL/GenBank/DDBJ databases">
        <title>The deep terrestrial virosphere.</title>
        <authorList>
            <person name="Holmfeldt K."/>
            <person name="Nilsson E."/>
            <person name="Simone D."/>
            <person name="Lopez-Fernandez M."/>
            <person name="Wu X."/>
            <person name="de Brujin I."/>
            <person name="Lundin D."/>
            <person name="Andersson A."/>
            <person name="Bertilsson S."/>
            <person name="Dopson M."/>
        </authorList>
    </citation>
    <scope>NUCLEOTIDE SEQUENCE</scope>
    <source>
        <strain evidence="3">MM415B05486</strain>
    </source>
</reference>
<dbReference type="PANTHER" id="PTHR12510">
    <property type="entry name" value="TROPONIN C-AKIN-1 PROTEIN"/>
    <property type="match status" value="1"/>
</dbReference>
<dbReference type="PANTHER" id="PTHR12510:SF4">
    <property type="entry name" value="GAMMA-GLUTAMYLAMINECYCLOTRANSFERASE"/>
    <property type="match status" value="1"/>
</dbReference>
<name>A0A6M3LL92_9ZZZZ</name>
<dbReference type="GO" id="GO:0005829">
    <property type="term" value="C:cytosol"/>
    <property type="evidence" value="ECO:0007669"/>
    <property type="project" value="TreeGrafter"/>
</dbReference>
<comment type="similarity">
    <text evidence="1">Belongs to the gamma-glutamylcyclotransferase family.</text>
</comment>
<protein>
    <submittedName>
        <fullName evidence="3">Putative gamma-glutamylamine cyclotransferase</fullName>
    </submittedName>
</protein>
<keyword evidence="3" id="KW-0808">Transferase</keyword>
<sequence length="129" mass="14724">MHKVFVYGSLLSGMGNHGILADSKLLGTTNSPKRFLMIDLGYFPGVIEDDFMGDSVIGEVYEVDDIILNRLNRLEGYSETSPARGMYNRKEIDTEFGKALIYIYNHGHSASRLVEKGNWRNHYNKKFKE</sequence>
<feature type="domain" description="Gamma-glutamylcyclotransferase AIG2-like" evidence="2">
    <location>
        <begin position="4"/>
        <end position="120"/>
    </location>
</feature>
<evidence type="ECO:0000259" key="2">
    <source>
        <dbReference type="Pfam" id="PF06094"/>
    </source>
</evidence>
<organism evidence="3">
    <name type="scientific">viral metagenome</name>
    <dbReference type="NCBI Taxonomy" id="1070528"/>
    <lineage>
        <taxon>unclassified sequences</taxon>
        <taxon>metagenomes</taxon>
        <taxon>organismal metagenomes</taxon>
    </lineage>
</organism>
<dbReference type="Pfam" id="PF06094">
    <property type="entry name" value="GGACT"/>
    <property type="match status" value="1"/>
</dbReference>
<dbReference type="InterPro" id="IPR013024">
    <property type="entry name" value="GGCT-like"/>
</dbReference>
<evidence type="ECO:0000256" key="1">
    <source>
        <dbReference type="ARBA" id="ARBA00008861"/>
    </source>
</evidence>
<gene>
    <name evidence="3" type="ORF">MM415B05486_0008</name>
</gene>
<dbReference type="InterPro" id="IPR036568">
    <property type="entry name" value="GGCT-like_sf"/>
</dbReference>
<accession>A0A6M3LL92</accession>
<dbReference type="CDD" id="cd06661">
    <property type="entry name" value="GGCT_like"/>
    <property type="match status" value="1"/>
</dbReference>
<dbReference type="GO" id="GO:0061929">
    <property type="term" value="F:gamma-glutamylaminecyclotransferase activity"/>
    <property type="evidence" value="ECO:0007669"/>
    <property type="project" value="InterPro"/>
</dbReference>
<dbReference type="Gene3D" id="3.10.490.10">
    <property type="entry name" value="Gamma-glutamyl cyclotransferase-like"/>
    <property type="match status" value="1"/>
</dbReference>
<dbReference type="InterPro" id="IPR009288">
    <property type="entry name" value="AIG2-like_dom"/>
</dbReference>
<proteinExistence type="inferred from homology"/>
<dbReference type="SUPFAM" id="SSF110857">
    <property type="entry name" value="Gamma-glutamyl cyclotransferase-like"/>
    <property type="match status" value="1"/>
</dbReference>
<dbReference type="InterPro" id="IPR039126">
    <property type="entry name" value="GGACT"/>
</dbReference>
<evidence type="ECO:0000313" key="3">
    <source>
        <dbReference type="EMBL" id="QJA95293.1"/>
    </source>
</evidence>